<keyword evidence="5 6" id="KW-0665">Pyrimidine biosynthesis</keyword>
<evidence type="ECO:0000256" key="2">
    <source>
        <dbReference type="ARBA" id="ARBA00011971"/>
    </source>
</evidence>
<feature type="binding site" evidence="6">
    <location>
        <position position="111"/>
    </location>
    <ligand>
        <name>5-phospho-alpha-D-ribose 1-diphosphate</name>
        <dbReference type="ChEBI" id="CHEBI:58017"/>
        <note>ligand shared between dimeric partners</note>
    </ligand>
</feature>
<feature type="domain" description="Phosphoribosyltransferase" evidence="7">
    <location>
        <begin position="71"/>
        <end position="156"/>
    </location>
</feature>
<dbReference type="GO" id="GO:0019856">
    <property type="term" value="P:pyrimidine nucleobase biosynthetic process"/>
    <property type="evidence" value="ECO:0007669"/>
    <property type="project" value="TreeGrafter"/>
</dbReference>
<feature type="binding site" evidence="6">
    <location>
        <position position="137"/>
    </location>
    <ligand>
        <name>orotate</name>
        <dbReference type="ChEBI" id="CHEBI:30839"/>
    </ligand>
</feature>
<dbReference type="InterPro" id="IPR029057">
    <property type="entry name" value="PRTase-like"/>
</dbReference>
<dbReference type="HAMAP" id="MF_01208">
    <property type="entry name" value="PyrE"/>
    <property type="match status" value="1"/>
</dbReference>
<dbReference type="RefSeq" id="WP_188721405.1">
    <property type="nucleotide sequence ID" value="NZ_BMIF01000007.1"/>
</dbReference>
<dbReference type="Proteomes" id="UP000636264">
    <property type="component" value="Unassembled WGS sequence"/>
</dbReference>
<keyword evidence="9" id="KW-1185">Reference proteome</keyword>
<evidence type="ECO:0000313" key="9">
    <source>
        <dbReference type="Proteomes" id="UP000636264"/>
    </source>
</evidence>
<gene>
    <name evidence="6 8" type="primary">pyrE</name>
    <name evidence="8" type="ORF">GCM10011385_25040</name>
</gene>
<reference evidence="8" key="1">
    <citation type="journal article" date="2014" name="Int. J. Syst. Evol. Microbiol.">
        <title>Complete genome sequence of Corynebacterium casei LMG S-19264T (=DSM 44701T), isolated from a smear-ripened cheese.</title>
        <authorList>
            <consortium name="US DOE Joint Genome Institute (JGI-PGF)"/>
            <person name="Walter F."/>
            <person name="Albersmeier A."/>
            <person name="Kalinowski J."/>
            <person name="Ruckert C."/>
        </authorList>
    </citation>
    <scope>NUCLEOTIDE SEQUENCE</scope>
    <source>
        <strain evidence="8">CGMCC 1.15320</strain>
    </source>
</reference>
<comment type="caution">
    <text evidence="6">Lacks conserved residue(s) required for the propagation of feature annotation.</text>
</comment>
<dbReference type="GO" id="GO:0004588">
    <property type="term" value="F:orotate phosphoribosyltransferase activity"/>
    <property type="evidence" value="ECO:0007669"/>
    <property type="project" value="UniProtKB-UniRule"/>
</dbReference>
<dbReference type="CDD" id="cd06223">
    <property type="entry name" value="PRTases_typeI"/>
    <property type="match status" value="1"/>
</dbReference>
<evidence type="ECO:0000256" key="6">
    <source>
        <dbReference type="HAMAP-Rule" id="MF_01208"/>
    </source>
</evidence>
<dbReference type="NCBIfam" id="NF001729">
    <property type="entry name" value="PRK00455.1-3"/>
    <property type="match status" value="1"/>
</dbReference>
<dbReference type="Pfam" id="PF00156">
    <property type="entry name" value="Pribosyltran"/>
    <property type="match status" value="1"/>
</dbReference>
<organism evidence="8 9">
    <name type="scientific">Nitratireductor aestuarii</name>
    <dbReference type="NCBI Taxonomy" id="1735103"/>
    <lineage>
        <taxon>Bacteria</taxon>
        <taxon>Pseudomonadati</taxon>
        <taxon>Pseudomonadota</taxon>
        <taxon>Alphaproteobacteria</taxon>
        <taxon>Hyphomicrobiales</taxon>
        <taxon>Phyllobacteriaceae</taxon>
        <taxon>Nitratireductor</taxon>
    </lineage>
</organism>
<dbReference type="EC" id="2.4.2.10" evidence="2 6"/>
<comment type="caution">
    <text evidence="8">The sequence shown here is derived from an EMBL/GenBank/DDBJ whole genome shotgun (WGS) entry which is preliminary data.</text>
</comment>
<proteinExistence type="inferred from homology"/>
<evidence type="ECO:0000313" key="8">
    <source>
        <dbReference type="EMBL" id="GGA70215.1"/>
    </source>
</evidence>
<protein>
    <recommendedName>
        <fullName evidence="2 6">Orotate phosphoribosyltransferase</fullName>
        <shortName evidence="6">OPRT</shortName>
        <shortName evidence="6">OPRTase</shortName>
        <ecNumber evidence="2 6">2.4.2.10</ecNumber>
    </recommendedName>
</protein>
<keyword evidence="3 6" id="KW-0328">Glycosyltransferase</keyword>
<feature type="binding site" description="in other chain" evidence="6">
    <location>
        <position position="108"/>
    </location>
    <ligand>
        <name>5-phospho-alpha-D-ribose 1-diphosphate</name>
        <dbReference type="ChEBI" id="CHEBI:58017"/>
        <note>ligand shared between dimeric partners</note>
    </ligand>
</feature>
<evidence type="ECO:0000256" key="1">
    <source>
        <dbReference type="ARBA" id="ARBA00004889"/>
    </source>
</evidence>
<feature type="binding site" evidence="6">
    <location>
        <position position="107"/>
    </location>
    <ligand>
        <name>5-phospho-alpha-D-ribose 1-diphosphate</name>
        <dbReference type="ChEBI" id="CHEBI:58017"/>
        <note>ligand shared between dimeric partners</note>
    </ligand>
</feature>
<evidence type="ECO:0000259" key="7">
    <source>
        <dbReference type="Pfam" id="PF00156"/>
    </source>
</evidence>
<comment type="cofactor">
    <cofactor evidence="6">
        <name>Mg(2+)</name>
        <dbReference type="ChEBI" id="CHEBI:18420"/>
    </cofactor>
</comment>
<reference evidence="8" key="2">
    <citation type="submission" date="2020-09" db="EMBL/GenBank/DDBJ databases">
        <authorList>
            <person name="Sun Q."/>
            <person name="Zhou Y."/>
        </authorList>
    </citation>
    <scope>NUCLEOTIDE SEQUENCE</scope>
    <source>
        <strain evidence="8">CGMCC 1.15320</strain>
    </source>
</reference>
<dbReference type="PANTHER" id="PTHR19278:SF9">
    <property type="entry name" value="URIDINE 5'-MONOPHOSPHATE SYNTHASE"/>
    <property type="match status" value="1"/>
</dbReference>
<dbReference type="AlphaFoldDB" id="A0A916RWG6"/>
<evidence type="ECO:0000256" key="3">
    <source>
        <dbReference type="ARBA" id="ARBA00022676"/>
    </source>
</evidence>
<keyword evidence="4 6" id="KW-0808">Transferase</keyword>
<evidence type="ECO:0000256" key="4">
    <source>
        <dbReference type="ARBA" id="ARBA00022679"/>
    </source>
</evidence>
<comment type="subunit">
    <text evidence="6">Homodimer.</text>
</comment>
<dbReference type="GO" id="GO:0044205">
    <property type="term" value="P:'de novo' UMP biosynthetic process"/>
    <property type="evidence" value="ECO:0007669"/>
    <property type="project" value="UniProtKB-UniRule"/>
</dbReference>
<dbReference type="GO" id="GO:0000287">
    <property type="term" value="F:magnesium ion binding"/>
    <property type="evidence" value="ECO:0007669"/>
    <property type="project" value="UniProtKB-UniRule"/>
</dbReference>
<evidence type="ECO:0000256" key="5">
    <source>
        <dbReference type="ARBA" id="ARBA00022975"/>
    </source>
</evidence>
<sequence>MFANTFPDKALIAETVARMLLEIGAVHIRANEPYTFTSGLRSPVYTDCRKIISYPRVRSAIIDFGVSVILRDAGFEQFDAIAGGETAGIPYAAWIADRMGLPMLYIRKKPKGFGRNAQIEGDLKEGARVLLVEDLTTDGGSKIKFAEAIRNAGATVEHTFAPFYYDIFKDTPDRLQAAGMKLHYLSTWWHVLEVCRKDGLFPGQLEQAEAFLKAPLEWSAANGGISELPTRKD</sequence>
<dbReference type="SUPFAM" id="SSF53271">
    <property type="entry name" value="PRTase-like"/>
    <property type="match status" value="1"/>
</dbReference>
<keyword evidence="6" id="KW-0460">Magnesium</keyword>
<comment type="similarity">
    <text evidence="6">Belongs to the purine/pyrimidine phosphoribosyltransferase family. PyrE subfamily.</text>
</comment>
<comment type="pathway">
    <text evidence="1 6">Pyrimidine metabolism; UMP biosynthesis via de novo pathway; UMP from orotate: step 1/2.</text>
</comment>
<dbReference type="Gene3D" id="3.40.50.2020">
    <property type="match status" value="1"/>
</dbReference>
<dbReference type="InterPro" id="IPR000836">
    <property type="entry name" value="PRTase_dom"/>
</dbReference>
<dbReference type="PANTHER" id="PTHR19278">
    <property type="entry name" value="OROTATE PHOSPHORIBOSYLTRANSFERASE"/>
    <property type="match status" value="1"/>
</dbReference>
<comment type="catalytic activity">
    <reaction evidence="6">
        <text>orotidine 5'-phosphate + diphosphate = orotate + 5-phospho-alpha-D-ribose 1-diphosphate</text>
        <dbReference type="Rhea" id="RHEA:10380"/>
        <dbReference type="ChEBI" id="CHEBI:30839"/>
        <dbReference type="ChEBI" id="CHEBI:33019"/>
        <dbReference type="ChEBI" id="CHEBI:57538"/>
        <dbReference type="ChEBI" id="CHEBI:58017"/>
        <dbReference type="EC" id="2.4.2.10"/>
    </reaction>
</comment>
<comment type="function">
    <text evidence="6">Catalyzes the transfer of a ribosyl phosphate group from 5-phosphoribose 1-diphosphate to orotate, leading to the formation of orotidine monophosphate (OMP).</text>
</comment>
<dbReference type="InterPro" id="IPR023031">
    <property type="entry name" value="OPRT"/>
</dbReference>
<name>A0A916RWG6_9HYPH</name>
<accession>A0A916RWG6</accession>
<feature type="binding site" description="in other chain" evidence="6">
    <location>
        <begin position="133"/>
        <end position="141"/>
    </location>
    <ligand>
        <name>5-phospho-alpha-D-ribose 1-diphosphate</name>
        <dbReference type="ChEBI" id="CHEBI:58017"/>
        <note>ligand shared between dimeric partners</note>
    </ligand>
</feature>
<dbReference type="EMBL" id="BMIF01000007">
    <property type="protein sequence ID" value="GGA70215.1"/>
    <property type="molecule type" value="Genomic_DNA"/>
</dbReference>